<dbReference type="RefSeq" id="XP_001796579.1">
    <property type="nucleotide sequence ID" value="XM_001796527.1"/>
</dbReference>
<sequence length="233" mass="25984">MESFVGVKQYYESISNWPHHTRLSTTSCSRSRFSLCSFSAVVYFCDFNVIVYFCDLDASRPRALALAFGSQRFSAIVYFCDFKTSKVCALAVGFGFHRIVDGRLEMPANAVVHADKGKGKAINRTLRTRCAVTYNLFADTGDDGDDGDDGRQVAGPSTTTTKRARPVIQDSEDDDEEYAGKTPVLQTAKKRQRTGASDKTVPTPSETTSGESNLAYRLRVLPHTLILYYKRRR</sequence>
<feature type="compositionally biased region" description="Polar residues" evidence="1">
    <location>
        <begin position="194"/>
        <end position="210"/>
    </location>
</feature>
<protein>
    <submittedName>
        <fullName evidence="2">Uncharacterized protein</fullName>
    </submittedName>
</protein>
<dbReference type="HOGENOM" id="CLU_1190269_0_0_1"/>
<dbReference type="KEGG" id="pno:SNOG_06197"/>
<evidence type="ECO:0000313" key="3">
    <source>
        <dbReference type="Proteomes" id="UP000001055"/>
    </source>
</evidence>
<feature type="region of interest" description="Disordered" evidence="1">
    <location>
        <begin position="143"/>
        <end position="210"/>
    </location>
</feature>
<proteinExistence type="predicted"/>
<evidence type="ECO:0000313" key="2">
    <source>
        <dbReference type="EMBL" id="EAT86028.2"/>
    </source>
</evidence>
<gene>
    <name evidence="2" type="ORF">SNOG_06197</name>
</gene>
<organism evidence="2 3">
    <name type="scientific">Phaeosphaeria nodorum (strain SN15 / ATCC MYA-4574 / FGSC 10173)</name>
    <name type="common">Glume blotch fungus</name>
    <name type="synonym">Parastagonospora nodorum</name>
    <dbReference type="NCBI Taxonomy" id="321614"/>
    <lineage>
        <taxon>Eukaryota</taxon>
        <taxon>Fungi</taxon>
        <taxon>Dikarya</taxon>
        <taxon>Ascomycota</taxon>
        <taxon>Pezizomycotina</taxon>
        <taxon>Dothideomycetes</taxon>
        <taxon>Pleosporomycetidae</taxon>
        <taxon>Pleosporales</taxon>
        <taxon>Pleosporineae</taxon>
        <taxon>Phaeosphaeriaceae</taxon>
        <taxon>Parastagonospora</taxon>
    </lineage>
</organism>
<dbReference type="Proteomes" id="UP000001055">
    <property type="component" value="Unassembled WGS sequence"/>
</dbReference>
<name>Q0UPW7_PHANO</name>
<reference evidence="3" key="1">
    <citation type="journal article" date="2007" name="Plant Cell">
        <title>Dothideomycete-plant interactions illuminated by genome sequencing and EST analysis of the wheat pathogen Stagonospora nodorum.</title>
        <authorList>
            <person name="Hane J.K."/>
            <person name="Lowe R.G."/>
            <person name="Solomon P.S."/>
            <person name="Tan K.C."/>
            <person name="Schoch C.L."/>
            <person name="Spatafora J.W."/>
            <person name="Crous P.W."/>
            <person name="Kodira C."/>
            <person name="Birren B.W."/>
            <person name="Galagan J.E."/>
            <person name="Torriani S.F."/>
            <person name="McDonald B.A."/>
            <person name="Oliver R.P."/>
        </authorList>
    </citation>
    <scope>NUCLEOTIDE SEQUENCE [LARGE SCALE GENOMIC DNA]</scope>
    <source>
        <strain evidence="3">SN15 / ATCC MYA-4574 / FGSC 10173</strain>
    </source>
</reference>
<dbReference type="InParanoid" id="Q0UPW7"/>
<dbReference type="AlphaFoldDB" id="Q0UPW7"/>
<accession>Q0UPW7</accession>
<dbReference type="GeneID" id="5973458"/>
<dbReference type="VEuPathDB" id="FungiDB:JI435_061970"/>
<dbReference type="EMBL" id="CH445333">
    <property type="protein sequence ID" value="EAT86028.2"/>
    <property type="molecule type" value="Genomic_DNA"/>
</dbReference>
<evidence type="ECO:0000256" key="1">
    <source>
        <dbReference type="SAM" id="MobiDB-lite"/>
    </source>
</evidence>